<evidence type="ECO:0000256" key="1">
    <source>
        <dbReference type="SAM" id="MobiDB-lite"/>
    </source>
</evidence>
<protein>
    <recommendedName>
        <fullName evidence="4">CCHC-type domain-containing protein</fullName>
    </recommendedName>
</protein>
<proteinExistence type="predicted"/>
<feature type="region of interest" description="Disordered" evidence="1">
    <location>
        <begin position="1"/>
        <end position="29"/>
    </location>
</feature>
<feature type="compositionally biased region" description="Polar residues" evidence="1">
    <location>
        <begin position="114"/>
        <end position="137"/>
    </location>
</feature>
<dbReference type="CDD" id="cd00303">
    <property type="entry name" value="retropepsin_like"/>
    <property type="match status" value="1"/>
</dbReference>
<evidence type="ECO:0008006" key="4">
    <source>
        <dbReference type="Google" id="ProtNLM"/>
    </source>
</evidence>
<dbReference type="PANTHER" id="PTHR35046:SF9">
    <property type="entry name" value="RNA-DIRECTED DNA POLYMERASE"/>
    <property type="match status" value="1"/>
</dbReference>
<dbReference type="PANTHER" id="PTHR35046">
    <property type="entry name" value="ZINC KNUCKLE (CCHC-TYPE) FAMILY PROTEIN"/>
    <property type="match status" value="1"/>
</dbReference>
<dbReference type="EnsemblPlants" id="AUR62024270-RA">
    <property type="protein sequence ID" value="AUR62024270-RA:cds"/>
    <property type="gene ID" value="AUR62024270"/>
</dbReference>
<feature type="region of interest" description="Disordered" evidence="1">
    <location>
        <begin position="105"/>
        <end position="139"/>
    </location>
</feature>
<dbReference type="Proteomes" id="UP000596660">
    <property type="component" value="Unplaced"/>
</dbReference>
<reference evidence="2" key="1">
    <citation type="journal article" date="2017" name="Nature">
        <title>The genome of Chenopodium quinoa.</title>
        <authorList>
            <person name="Jarvis D.E."/>
            <person name="Ho Y.S."/>
            <person name="Lightfoot D.J."/>
            <person name="Schmoeckel S.M."/>
            <person name="Li B."/>
            <person name="Borm T.J.A."/>
            <person name="Ohyanagi H."/>
            <person name="Mineta K."/>
            <person name="Michell C.T."/>
            <person name="Saber N."/>
            <person name="Kharbatia N.M."/>
            <person name="Rupper R.R."/>
            <person name="Sharp A.R."/>
            <person name="Dally N."/>
            <person name="Boughton B.A."/>
            <person name="Woo Y.H."/>
            <person name="Gao G."/>
            <person name="Schijlen E.G.W.M."/>
            <person name="Guo X."/>
            <person name="Momin A.A."/>
            <person name="Negrao S."/>
            <person name="Al-Babili S."/>
            <person name="Gehring C."/>
            <person name="Roessner U."/>
            <person name="Jung C."/>
            <person name="Murphy K."/>
            <person name="Arold S.T."/>
            <person name="Gojobori T."/>
            <person name="van der Linden C.G."/>
            <person name="van Loo E.N."/>
            <person name="Jellen E.N."/>
            <person name="Maughan P.J."/>
            <person name="Tester M."/>
        </authorList>
    </citation>
    <scope>NUCLEOTIDE SEQUENCE [LARGE SCALE GENOMIC DNA]</scope>
    <source>
        <strain evidence="2">cv. PI 614886</strain>
    </source>
</reference>
<sequence length="401" mass="44824">MGEPATKADLEDSSSSEEEESYDDVQSDEEDYEKILYKMYIECIKGKQTVTEYTMEFLRYSERNSLGESENQKVALYISGLKSSLQDKMRLQTVRTVAEASIVDNDKNAATKDNPGNKSSSSSAQQGKATLQKQSNPYAKPRGDTCYRCNGKGHRSNVCQTRRIAAVVEGDGEELGRENDEYADVEFAEEEYDERVSFVLQRVLLTSKYEGQGKNLFKRHCSVQNKVCNLIVDNGSTKNFVSQKLVDYLKLPTEPHEKPYTLVWLPKATGVSQAAGKMAEEIVAVKEVVKAKIHATGQKNKDAADKRRRSKDVDCEADVFIREQRRNLTPNSRQRVESSSEIGCERDVDCEAEIFIQEKRKKLLLSKTIDSVDGGGGCSSEPATGTMVVRCGGDADEKFVF</sequence>
<evidence type="ECO:0000313" key="2">
    <source>
        <dbReference type="EnsemblPlants" id="AUR62024270-RA:cds"/>
    </source>
</evidence>
<feature type="compositionally biased region" description="Acidic residues" evidence="1">
    <location>
        <begin position="11"/>
        <end position="29"/>
    </location>
</feature>
<dbReference type="Gramene" id="AUR62024270-RA">
    <property type="protein sequence ID" value="AUR62024270-RA:cds"/>
    <property type="gene ID" value="AUR62024270"/>
</dbReference>
<accession>A0A803M747</accession>
<name>A0A803M747_CHEQI</name>
<keyword evidence="3" id="KW-1185">Reference proteome</keyword>
<dbReference type="AlphaFoldDB" id="A0A803M747"/>
<reference evidence="2" key="2">
    <citation type="submission" date="2021-03" db="UniProtKB">
        <authorList>
            <consortium name="EnsemblPlants"/>
        </authorList>
    </citation>
    <scope>IDENTIFICATION</scope>
</reference>
<feature type="compositionally biased region" description="Basic and acidic residues" evidence="1">
    <location>
        <begin position="1"/>
        <end position="10"/>
    </location>
</feature>
<evidence type="ECO:0000313" key="3">
    <source>
        <dbReference type="Proteomes" id="UP000596660"/>
    </source>
</evidence>
<organism evidence="2 3">
    <name type="scientific">Chenopodium quinoa</name>
    <name type="common">Quinoa</name>
    <dbReference type="NCBI Taxonomy" id="63459"/>
    <lineage>
        <taxon>Eukaryota</taxon>
        <taxon>Viridiplantae</taxon>
        <taxon>Streptophyta</taxon>
        <taxon>Embryophyta</taxon>
        <taxon>Tracheophyta</taxon>
        <taxon>Spermatophyta</taxon>
        <taxon>Magnoliopsida</taxon>
        <taxon>eudicotyledons</taxon>
        <taxon>Gunneridae</taxon>
        <taxon>Pentapetalae</taxon>
        <taxon>Caryophyllales</taxon>
        <taxon>Chenopodiaceae</taxon>
        <taxon>Chenopodioideae</taxon>
        <taxon>Atripliceae</taxon>
        <taxon>Chenopodium</taxon>
    </lineage>
</organism>